<dbReference type="Pfam" id="PF03715">
    <property type="entry name" value="Noc2"/>
    <property type="match status" value="1"/>
</dbReference>
<comment type="subcellular location">
    <subcellularLocation>
        <location evidence="1">Nucleus</location>
    </subcellularLocation>
</comment>
<proteinExistence type="inferred from homology"/>
<gene>
    <name evidence="5" type="primary">NOC2L</name>
    <name evidence="5" type="ORF">Anas_04181</name>
</gene>
<dbReference type="GO" id="GO:0030690">
    <property type="term" value="C:Noc1p-Noc2p complex"/>
    <property type="evidence" value="ECO:0007669"/>
    <property type="project" value="TreeGrafter"/>
</dbReference>
<dbReference type="PANTHER" id="PTHR12687:SF4">
    <property type="entry name" value="NUCLEOLAR COMPLEX PROTEIN 2 HOMOLOG"/>
    <property type="match status" value="1"/>
</dbReference>
<evidence type="ECO:0000256" key="1">
    <source>
        <dbReference type="ARBA" id="ARBA00004123"/>
    </source>
</evidence>
<dbReference type="GO" id="GO:0042273">
    <property type="term" value="P:ribosomal large subunit biogenesis"/>
    <property type="evidence" value="ECO:0007669"/>
    <property type="project" value="TreeGrafter"/>
</dbReference>
<organism evidence="5 6">
    <name type="scientific">Armadillidium nasatum</name>
    <dbReference type="NCBI Taxonomy" id="96803"/>
    <lineage>
        <taxon>Eukaryota</taxon>
        <taxon>Metazoa</taxon>
        <taxon>Ecdysozoa</taxon>
        <taxon>Arthropoda</taxon>
        <taxon>Crustacea</taxon>
        <taxon>Multicrustacea</taxon>
        <taxon>Malacostraca</taxon>
        <taxon>Eumalacostraca</taxon>
        <taxon>Peracarida</taxon>
        <taxon>Isopoda</taxon>
        <taxon>Oniscidea</taxon>
        <taxon>Crinocheta</taxon>
        <taxon>Armadillidiidae</taxon>
        <taxon>Armadillidium</taxon>
    </lineage>
</organism>
<evidence type="ECO:0000256" key="4">
    <source>
        <dbReference type="SAM" id="MobiDB-lite"/>
    </source>
</evidence>
<feature type="region of interest" description="Disordered" evidence="4">
    <location>
        <begin position="368"/>
        <end position="418"/>
    </location>
</feature>
<comment type="caution">
    <text evidence="5">The sequence shown here is derived from an EMBL/GenBank/DDBJ whole genome shotgun (WGS) entry which is preliminary data.</text>
</comment>
<dbReference type="SUPFAM" id="SSF48371">
    <property type="entry name" value="ARM repeat"/>
    <property type="match status" value="1"/>
</dbReference>
<evidence type="ECO:0000313" key="5">
    <source>
        <dbReference type="EMBL" id="KAB7507525.1"/>
    </source>
</evidence>
<sequence>MLPFFHEFPIVSWQLTKQITTFWCTSNEKIRVLSVVALFRLITVFKEEQREKVLKLLYVSYVKNCKFTSPSAWPMIDFMRMSLVELYNMDQALAYRHGFIYIRQLASHLRNAMLIQKKERLQLVYNWQFVHCLHFWSELLWKTHPNPILSPLTYPLVQICHGTLNLMKSPAYYPFTFHIVNILSEISEKTGIFIPVLPYLIEILSSKKLLSKPKKSSMKPFQWHCIIKVSKSQLLESALCDGLIEQFFNSSLNYLNSQCHTIGFPELAFPFVLQLKSFLKKCKVAVYSKKVKQLLDKINENSQFISDRRKDVTFKLTDSEAIKNWEIAVGQVPPPLRSFCKQWNEMASKLRRNEEMFSEEKRDEFSISSLRKRQRDGEEDLEEDDILKPLPKKTKKNTEESKEEENTGKEVKKGKIKTKFDEGDEESFNYINNKDLNEIKESSVKPKITYFNSDDEFEGEEDIVRNINNLGPTLKVKVEGKGKKKHDEDEPRFNLDSPGIECETPNVIKL</sequence>
<keyword evidence="6" id="KW-1185">Reference proteome</keyword>
<keyword evidence="3" id="KW-0539">Nucleus</keyword>
<name>A0A5N5TMY0_9CRUS</name>
<feature type="compositionally biased region" description="Basic and acidic residues" evidence="4">
    <location>
        <begin position="478"/>
        <end position="493"/>
    </location>
</feature>
<dbReference type="PANTHER" id="PTHR12687">
    <property type="entry name" value="NUCLEOLAR COMPLEX 2 AND RAD4-RELATED"/>
    <property type="match status" value="1"/>
</dbReference>
<dbReference type="Proteomes" id="UP000326759">
    <property type="component" value="Unassembled WGS sequence"/>
</dbReference>
<dbReference type="OrthoDB" id="10266662at2759"/>
<protein>
    <submittedName>
        <fullName evidence="5">Nucleolar complex protein 2-like protein</fullName>
    </submittedName>
</protein>
<feature type="compositionally biased region" description="Basic and acidic residues" evidence="4">
    <location>
        <begin position="396"/>
        <end position="418"/>
    </location>
</feature>
<evidence type="ECO:0000313" key="6">
    <source>
        <dbReference type="Proteomes" id="UP000326759"/>
    </source>
</evidence>
<comment type="similarity">
    <text evidence="2">Belongs to the NOC2 family.</text>
</comment>
<dbReference type="GO" id="GO:0005654">
    <property type="term" value="C:nucleoplasm"/>
    <property type="evidence" value="ECO:0007669"/>
    <property type="project" value="TreeGrafter"/>
</dbReference>
<dbReference type="AlphaFoldDB" id="A0A5N5TMY0"/>
<evidence type="ECO:0000256" key="3">
    <source>
        <dbReference type="ARBA" id="ARBA00023242"/>
    </source>
</evidence>
<feature type="region of interest" description="Disordered" evidence="4">
    <location>
        <begin position="478"/>
        <end position="510"/>
    </location>
</feature>
<dbReference type="InterPro" id="IPR016024">
    <property type="entry name" value="ARM-type_fold"/>
</dbReference>
<reference evidence="5 6" key="1">
    <citation type="journal article" date="2019" name="PLoS Biol.">
        <title>Sex chromosomes control vertical transmission of feminizing Wolbachia symbionts in an isopod.</title>
        <authorList>
            <person name="Becking T."/>
            <person name="Chebbi M.A."/>
            <person name="Giraud I."/>
            <person name="Moumen B."/>
            <person name="Laverre T."/>
            <person name="Caubet Y."/>
            <person name="Peccoud J."/>
            <person name="Gilbert C."/>
            <person name="Cordaux R."/>
        </authorList>
    </citation>
    <scope>NUCLEOTIDE SEQUENCE [LARGE SCALE GENOMIC DNA]</scope>
    <source>
        <strain evidence="5">ANa2</strain>
        <tissue evidence="5">Whole body excluding digestive tract and cuticle</tissue>
    </source>
</reference>
<dbReference type="GO" id="GO:0003714">
    <property type="term" value="F:transcription corepressor activity"/>
    <property type="evidence" value="ECO:0007669"/>
    <property type="project" value="TreeGrafter"/>
</dbReference>
<dbReference type="GO" id="GO:0030691">
    <property type="term" value="C:Noc2p-Noc3p complex"/>
    <property type="evidence" value="ECO:0007669"/>
    <property type="project" value="TreeGrafter"/>
</dbReference>
<dbReference type="EMBL" id="SEYY01000306">
    <property type="protein sequence ID" value="KAB7507525.1"/>
    <property type="molecule type" value="Genomic_DNA"/>
</dbReference>
<dbReference type="InterPro" id="IPR005343">
    <property type="entry name" value="Noc2"/>
</dbReference>
<accession>A0A5N5TMY0</accession>
<dbReference type="GO" id="GO:0005730">
    <property type="term" value="C:nucleolus"/>
    <property type="evidence" value="ECO:0007669"/>
    <property type="project" value="TreeGrafter"/>
</dbReference>
<dbReference type="GO" id="GO:0000122">
    <property type="term" value="P:negative regulation of transcription by RNA polymerase II"/>
    <property type="evidence" value="ECO:0007669"/>
    <property type="project" value="TreeGrafter"/>
</dbReference>
<evidence type="ECO:0000256" key="2">
    <source>
        <dbReference type="ARBA" id="ARBA00005907"/>
    </source>
</evidence>
<dbReference type="GO" id="GO:0042393">
    <property type="term" value="F:histone binding"/>
    <property type="evidence" value="ECO:0007669"/>
    <property type="project" value="TreeGrafter"/>
</dbReference>